<dbReference type="eggNOG" id="arCOG00684">
    <property type="taxonomic scope" value="Archaea"/>
</dbReference>
<evidence type="ECO:0000256" key="1">
    <source>
        <dbReference type="SAM" id="MobiDB-lite"/>
    </source>
</evidence>
<feature type="region of interest" description="Disordered" evidence="1">
    <location>
        <begin position="141"/>
        <end position="165"/>
    </location>
</feature>
<dbReference type="EMBL" id="KE356561">
    <property type="protein sequence ID" value="ERG96876.1"/>
    <property type="molecule type" value="Genomic_DNA"/>
</dbReference>
<dbReference type="Proteomes" id="UP000030710">
    <property type="component" value="Unassembled WGS sequence"/>
</dbReference>
<evidence type="ECO:0000313" key="2">
    <source>
        <dbReference type="EMBL" id="ERG96876.1"/>
    </source>
</evidence>
<accession>U1PWS9</accession>
<evidence type="ECO:0000313" key="3">
    <source>
        <dbReference type="Proteomes" id="UP000030710"/>
    </source>
</evidence>
<name>U1PWS9_9EURY</name>
<dbReference type="AlphaFoldDB" id="U1PWS9"/>
<dbReference type="RefSeq" id="WP_021056338.1">
    <property type="nucleotide sequence ID" value="NZ_KE356561.1"/>
</dbReference>
<protein>
    <submittedName>
        <fullName evidence="2">Transposase</fullName>
    </submittedName>
</protein>
<reference evidence="2 3" key="1">
    <citation type="journal article" date="2013" name="PLoS ONE">
        <title>Assembly-driven community genomics of a hypersaline microbial ecosystem.</title>
        <authorList>
            <person name="Podell S."/>
            <person name="Ugalde J.A."/>
            <person name="Narasingarao P."/>
            <person name="Banfield J.F."/>
            <person name="Heidelberg K.B."/>
            <person name="Allen E.E."/>
        </authorList>
    </citation>
    <scope>NUCLEOTIDE SEQUENCE [LARGE SCALE GENOMIC DNA]</scope>
    <source>
        <strain evidence="3">J07HQW2</strain>
    </source>
</reference>
<organism evidence="2 3">
    <name type="scientific">Haloquadratum walsbyi J07HQW2</name>
    <dbReference type="NCBI Taxonomy" id="1238425"/>
    <lineage>
        <taxon>Archaea</taxon>
        <taxon>Methanobacteriati</taxon>
        <taxon>Methanobacteriota</taxon>
        <taxon>Stenosarchaea group</taxon>
        <taxon>Halobacteria</taxon>
        <taxon>Halobacteriales</taxon>
        <taxon>Haloferacaceae</taxon>
        <taxon>Haloquadratum</taxon>
    </lineage>
</organism>
<dbReference type="HOGENOM" id="CLU_1607127_0_0_2"/>
<proteinExistence type="predicted"/>
<sequence length="165" mass="18759">MQSGFEFKFEFEQQKRSDRPFTLSFETRRHSNHITIHREVPDGVTVKEVSIKKERTGEWYASFAAEGKGEPAKLENPDRCVGIDVGILKYAHDTDGRAVGSLDLDLDLQNERERLTREQRSLCSPPQTVLTLWMYSASLKQEAEAEAEAPPSPSPEPRQRLSRVG</sequence>
<gene>
    <name evidence="2" type="ORF">J07HQW2_03360</name>
</gene>